<dbReference type="CDD" id="cd04657">
    <property type="entry name" value="Piwi_ago-like"/>
    <property type="match status" value="1"/>
</dbReference>
<dbReference type="Gene3D" id="2.170.260.10">
    <property type="entry name" value="paz domain"/>
    <property type="match status" value="1"/>
</dbReference>
<protein>
    <submittedName>
        <fullName evidence="4">Eukaryotic translation initiation factor 2C 2</fullName>
    </submittedName>
</protein>
<evidence type="ECO:0000313" key="5">
    <source>
        <dbReference type="Proteomes" id="UP000006757"/>
    </source>
</evidence>
<dbReference type="HOGENOM" id="CLU_255390_0_0_1"/>
<dbReference type="eggNOG" id="KOG1041">
    <property type="taxonomic scope" value="Eukaryota"/>
</dbReference>
<dbReference type="InterPro" id="IPR032472">
    <property type="entry name" value="ArgoL2"/>
</dbReference>
<dbReference type="STRING" id="1220162.K1VJJ6"/>
<organism evidence="4 5">
    <name type="scientific">Trichosporon asahii var. asahii (strain CBS 8904)</name>
    <name type="common">Yeast</name>
    <dbReference type="NCBI Taxonomy" id="1220162"/>
    <lineage>
        <taxon>Eukaryota</taxon>
        <taxon>Fungi</taxon>
        <taxon>Dikarya</taxon>
        <taxon>Basidiomycota</taxon>
        <taxon>Agaricomycotina</taxon>
        <taxon>Tremellomycetes</taxon>
        <taxon>Trichosporonales</taxon>
        <taxon>Trichosporonaceae</taxon>
        <taxon>Trichosporon</taxon>
    </lineage>
</organism>
<feature type="compositionally biased region" description="Low complexity" evidence="1">
    <location>
        <begin position="1226"/>
        <end position="1239"/>
    </location>
</feature>
<dbReference type="SUPFAM" id="SSF53098">
    <property type="entry name" value="Ribonuclease H-like"/>
    <property type="match status" value="1"/>
</dbReference>
<dbReference type="EMBL" id="AMBO01000227">
    <property type="protein sequence ID" value="EKD04305.1"/>
    <property type="molecule type" value="Genomic_DNA"/>
</dbReference>
<evidence type="ECO:0000313" key="4">
    <source>
        <dbReference type="EMBL" id="EKD04305.1"/>
    </source>
</evidence>
<accession>K1VJJ6</accession>
<dbReference type="InterPro" id="IPR045246">
    <property type="entry name" value="Piwi_ago-like"/>
</dbReference>
<dbReference type="Pfam" id="PF02171">
    <property type="entry name" value="Piwi"/>
    <property type="match status" value="1"/>
</dbReference>
<dbReference type="Pfam" id="PF08699">
    <property type="entry name" value="ArgoL1"/>
    <property type="match status" value="1"/>
</dbReference>
<dbReference type="SMART" id="SM00950">
    <property type="entry name" value="Piwi"/>
    <property type="match status" value="1"/>
</dbReference>
<feature type="domain" description="PAZ" evidence="2">
    <location>
        <begin position="608"/>
        <end position="732"/>
    </location>
</feature>
<feature type="compositionally biased region" description="Low complexity" evidence="1">
    <location>
        <begin position="1313"/>
        <end position="1327"/>
    </location>
</feature>
<dbReference type="InterPro" id="IPR003100">
    <property type="entry name" value="PAZ_dom"/>
</dbReference>
<feature type="domain" description="Piwi" evidence="3">
    <location>
        <begin position="908"/>
        <end position="1215"/>
    </location>
</feature>
<dbReference type="Pfam" id="PF02170">
    <property type="entry name" value="PAZ"/>
    <property type="match status" value="1"/>
</dbReference>
<dbReference type="InterPro" id="IPR036085">
    <property type="entry name" value="PAZ_dom_sf"/>
</dbReference>
<dbReference type="Pfam" id="PF16487">
    <property type="entry name" value="ArgoMid"/>
    <property type="match status" value="1"/>
</dbReference>
<dbReference type="InterPro" id="IPR014811">
    <property type="entry name" value="ArgoL1"/>
</dbReference>
<dbReference type="SUPFAM" id="SSF101690">
    <property type="entry name" value="PAZ domain"/>
    <property type="match status" value="1"/>
</dbReference>
<gene>
    <name evidence="4" type="ORF">A1Q2_01336</name>
</gene>
<feature type="region of interest" description="Disordered" evidence="1">
    <location>
        <begin position="1309"/>
        <end position="1330"/>
    </location>
</feature>
<keyword evidence="4" id="KW-0648">Protein biosynthesis</keyword>
<dbReference type="Pfam" id="PF16486">
    <property type="entry name" value="ArgoN"/>
    <property type="match status" value="1"/>
</dbReference>
<dbReference type="InterPro" id="IPR032473">
    <property type="entry name" value="Argonaute_Mid_dom"/>
</dbReference>
<feature type="compositionally biased region" description="Low complexity" evidence="1">
    <location>
        <begin position="128"/>
        <end position="138"/>
    </location>
</feature>
<dbReference type="Proteomes" id="UP000006757">
    <property type="component" value="Unassembled WGS sequence"/>
</dbReference>
<dbReference type="InterPro" id="IPR003165">
    <property type="entry name" value="Piwi"/>
</dbReference>
<evidence type="ECO:0000259" key="2">
    <source>
        <dbReference type="PROSITE" id="PS50821"/>
    </source>
</evidence>
<feature type="region of interest" description="Disordered" evidence="1">
    <location>
        <begin position="480"/>
        <end position="499"/>
    </location>
</feature>
<dbReference type="GO" id="GO:0003743">
    <property type="term" value="F:translation initiation factor activity"/>
    <property type="evidence" value="ECO:0007669"/>
    <property type="project" value="UniProtKB-KW"/>
</dbReference>
<feature type="compositionally biased region" description="Low complexity" evidence="1">
    <location>
        <begin position="104"/>
        <end position="119"/>
    </location>
</feature>
<feature type="compositionally biased region" description="Low complexity" evidence="1">
    <location>
        <begin position="160"/>
        <end position="185"/>
    </location>
</feature>
<dbReference type="Gene3D" id="3.40.50.2300">
    <property type="match status" value="1"/>
</dbReference>
<evidence type="ECO:0000256" key="1">
    <source>
        <dbReference type="SAM" id="MobiDB-lite"/>
    </source>
</evidence>
<dbReference type="Pfam" id="PF16488">
    <property type="entry name" value="ArgoL2"/>
    <property type="match status" value="1"/>
</dbReference>
<keyword evidence="5" id="KW-1185">Reference proteome</keyword>
<dbReference type="GO" id="GO:0003723">
    <property type="term" value="F:RNA binding"/>
    <property type="evidence" value="ECO:0007669"/>
    <property type="project" value="InterPro"/>
</dbReference>
<dbReference type="PROSITE" id="PS50821">
    <property type="entry name" value="PAZ"/>
    <property type="match status" value="1"/>
</dbReference>
<feature type="compositionally biased region" description="Low complexity" evidence="1">
    <location>
        <begin position="356"/>
        <end position="367"/>
    </location>
</feature>
<dbReference type="InterPro" id="IPR036397">
    <property type="entry name" value="RNaseH_sf"/>
</dbReference>
<dbReference type="Gene3D" id="3.30.420.10">
    <property type="entry name" value="Ribonuclease H-like superfamily/Ribonuclease H"/>
    <property type="match status" value="1"/>
</dbReference>
<dbReference type="InterPro" id="IPR032474">
    <property type="entry name" value="Argonaute_N"/>
</dbReference>
<dbReference type="CDD" id="cd02846">
    <property type="entry name" value="PAZ_argonaute_like"/>
    <property type="match status" value="1"/>
</dbReference>
<dbReference type="InParanoid" id="K1VJJ6"/>
<sequence length="1384" mass="149867">MSQQGGYYNQGQPPPTGGEQPPQGYSGGYAPPSDQYGQPPQSYGGGPPPQQGYGGPPQGYNNAPQGYSGGPPQGYSGAPQAPPQGYDRGATPQAGGPPQGYGGAPQSAQGYASAPPQSATPVQGYGGAPQAAAPAQGYNSGGPPPAQGYDSRYDQSRGDYPAQGGYQQQPPAQGGYAQGGYQQPPASAPPAGPPSDYNAGQYQQQGYAQQPQQYGEPRQQYDSRAPSAAPSNDQRPPGPPGGAYDQHAPAPPAGQAPYQQQQYYDASPRPGTAASTAPSVAPTISTITPSMAPSMGGPPSTVAPSPAPTVREVGPAPSGFNPAAASFQPAGGPPQAPYAQQGHDMSGLAPPPSAQGTVSSGTTGTISTRHDATPATSAGSEVPNVTDKLEALQLTSFYVRPGYGEKGKKIVVQSNYFAVTNTKRPRQLLRAVWEQLAAEQTHPDWQRGFKAVAFDGRKNAFTPHKFPIEPYRHTTTLLASGEVQRGGQQQSSSDEESRRYHVDMKLVATIDLEAVMEFCRASDRAPTNEERCLTGVMATNVLLRDFPSKTYTQVGATGNKFYTMDGSRPLPQGAMVCKGFLQSFRYSNSAVPLINIDLGFSAFLQPGPAVEVINKILSFGPVGARGGGPQARELDQLDQRQIAILKKKLRGAKFYVTHRQSSRLHTVVTVTLHSAAELNFVIEGKDGNPDRRVSVAQFYKEYYGCEVRKPRLPCIQYGKRAYIPLEFAVFADFNSLPPTNLTAEQTAEMIKVSAMKPNDRRETILNWRRELAYETQEKVREWGLEVNQRMVETDARILDPPKVTYRNNRAAPVMDGGWRLRGVQFARDGLRPLNNWAVVSFDRYCDVQDMQRWITYLCSALGRLGVQVANKNPPIIPPADPRQHSNLLSSMQSAARDAFMVSGETPQLIVVILPGKDAWLYESIKKISFTELKAPVPTQCMQAAKIKSPRGIEAYTDNLAMKIVAKLGGLSHRIPAESLPGMEKGKTMILGADLGHPPFAPNSQIPTVACSIATYNAECDAYSAQIRLQLGRSEIIHDLSTMVEEHLRIFSKNNNGDYPERILVFRDGISEGQYAAALQWEHDAIVSACRRIEGTYRPRIMVVVCAKRHNTRFFAKERVNTDRTGNLPAGHCVDKSVTHPYAFDFFLQSHAGLVGTARPTHYICLLDELGLTPDDLQKLVHGLCFSFARCTRSVSLVPVCYMADLVCQKARLIVQRADESMTPSETSGSRAGAPTATTSTSTIIKTARGDMDHNHIQNMLSRNPEIGEVLMAPPSHLDSKLTYRPGGFRAIVCIQITKHTALRYIHLNTPQHASGSTPPASSTPPALGRRRLGSARGTVLALGGRGGLLDRALDARERLGRRREEDELRLDERGEVLQRFGLGR</sequence>
<dbReference type="FunCoup" id="K1VJJ6">
    <property type="interactions" value="193"/>
</dbReference>
<comment type="caution">
    <text evidence="4">The sequence shown here is derived from an EMBL/GenBank/DDBJ whole genome shotgun (WGS) entry which is preliminary data.</text>
</comment>
<evidence type="ECO:0000259" key="3">
    <source>
        <dbReference type="PROSITE" id="PS50822"/>
    </source>
</evidence>
<feature type="region of interest" description="Disordered" evidence="1">
    <location>
        <begin position="1"/>
        <end position="384"/>
    </location>
</feature>
<dbReference type="OrthoDB" id="10252740at2759"/>
<dbReference type="InterPro" id="IPR012337">
    <property type="entry name" value="RNaseH-like_sf"/>
</dbReference>
<feature type="compositionally biased region" description="Low complexity" evidence="1">
    <location>
        <begin position="199"/>
        <end position="220"/>
    </location>
</feature>
<proteinExistence type="predicted"/>
<name>K1VJJ6_TRIAC</name>
<dbReference type="PANTHER" id="PTHR22891">
    <property type="entry name" value="EUKARYOTIC TRANSLATION INITIATION FACTOR 2C"/>
    <property type="match status" value="1"/>
</dbReference>
<feature type="compositionally biased region" description="Low complexity" evidence="1">
    <location>
        <begin position="1"/>
        <end position="24"/>
    </location>
</feature>
<feature type="compositionally biased region" description="Low complexity" evidence="1">
    <location>
        <begin position="73"/>
        <end position="85"/>
    </location>
</feature>
<feature type="region of interest" description="Disordered" evidence="1">
    <location>
        <begin position="1218"/>
        <end position="1239"/>
    </location>
</feature>
<feature type="compositionally biased region" description="Low complexity" evidence="1">
    <location>
        <begin position="255"/>
        <end position="310"/>
    </location>
</feature>
<dbReference type="SMART" id="SM01163">
    <property type="entry name" value="DUF1785"/>
    <property type="match status" value="1"/>
</dbReference>
<feature type="compositionally biased region" description="Low complexity" evidence="1">
    <location>
        <begin position="480"/>
        <end position="492"/>
    </location>
</feature>
<keyword evidence="4" id="KW-0396">Initiation factor</keyword>
<dbReference type="PROSITE" id="PS50822">
    <property type="entry name" value="PIWI"/>
    <property type="match status" value="1"/>
</dbReference>
<reference evidence="4 5" key="1">
    <citation type="journal article" date="2012" name="Eukaryot. Cell">
        <title>Genome sequence of the Trichosporon asahii environmental strain CBS 8904.</title>
        <authorList>
            <person name="Yang R.Y."/>
            <person name="Li H.T."/>
            <person name="Zhu H."/>
            <person name="Zhou G.P."/>
            <person name="Wang M."/>
            <person name="Wang L."/>
        </authorList>
    </citation>
    <scope>NUCLEOTIDE SEQUENCE [LARGE SCALE GENOMIC DNA]</scope>
    <source>
        <strain evidence="4 5">CBS 8904</strain>
    </source>
</reference>